<dbReference type="EMBL" id="PPEK01000010">
    <property type="protein sequence ID" value="PNV67304.1"/>
    <property type="molecule type" value="Genomic_DNA"/>
</dbReference>
<gene>
    <name evidence="2" type="ORF">C2L71_08660</name>
</gene>
<dbReference type="Proteomes" id="UP000236197">
    <property type="component" value="Unassembled WGS sequence"/>
</dbReference>
<keyword evidence="1" id="KW-0812">Transmembrane</keyword>
<dbReference type="RefSeq" id="WP_103265377.1">
    <property type="nucleotide sequence ID" value="NZ_CABMLE010000010.1"/>
</dbReference>
<feature type="transmembrane region" description="Helical" evidence="1">
    <location>
        <begin position="6"/>
        <end position="28"/>
    </location>
</feature>
<name>A0A2K2UAJ0_9ACTN</name>
<protein>
    <submittedName>
        <fullName evidence="2">Uncharacterized protein</fullName>
    </submittedName>
</protein>
<evidence type="ECO:0000256" key="1">
    <source>
        <dbReference type="SAM" id="Phobius"/>
    </source>
</evidence>
<evidence type="ECO:0000313" key="2">
    <source>
        <dbReference type="EMBL" id="PNV67304.1"/>
    </source>
</evidence>
<reference evidence="3" key="1">
    <citation type="submission" date="2018-01" db="EMBL/GenBank/DDBJ databases">
        <title>Rubneribacter badeniensis gen. nov., sp. nov., and Colonibacter rubneri, gen. nov., sp. nov., WGS of new members of the Eggerthellaceae.</title>
        <authorList>
            <person name="Danylec N."/>
            <person name="Stoll D.A."/>
            <person name="Doetsch A."/>
            <person name="Kulling S.E."/>
            <person name="Huch M."/>
        </authorList>
    </citation>
    <scope>NUCLEOTIDE SEQUENCE [LARGE SCALE GENOMIC DNA]</scope>
    <source>
        <strain evidence="3">ResAG-96</strain>
    </source>
</reference>
<comment type="caution">
    <text evidence="2">The sequence shown here is derived from an EMBL/GenBank/DDBJ whole genome shotgun (WGS) entry which is preliminary data.</text>
</comment>
<keyword evidence="1" id="KW-0472">Membrane</keyword>
<organism evidence="2 3">
    <name type="scientific">Enteroscipio rubneri</name>
    <dbReference type="NCBI Taxonomy" id="2070686"/>
    <lineage>
        <taxon>Bacteria</taxon>
        <taxon>Bacillati</taxon>
        <taxon>Actinomycetota</taxon>
        <taxon>Coriobacteriia</taxon>
        <taxon>Eggerthellales</taxon>
        <taxon>Eggerthellaceae</taxon>
        <taxon>Enteroscipio</taxon>
    </lineage>
</organism>
<sequence length="67" mass="7759">MMLEQVFPILFIVVMYLLVFLFILFLGYQVVRRAVRDGVLDARARIKELEEPWPSVDEPGAHPSAQQ</sequence>
<keyword evidence="3" id="KW-1185">Reference proteome</keyword>
<proteinExistence type="predicted"/>
<dbReference type="AlphaFoldDB" id="A0A2K2UAJ0"/>
<keyword evidence="1" id="KW-1133">Transmembrane helix</keyword>
<accession>A0A2K2UAJ0</accession>
<evidence type="ECO:0000313" key="3">
    <source>
        <dbReference type="Proteomes" id="UP000236197"/>
    </source>
</evidence>